<evidence type="ECO:0000259" key="1">
    <source>
        <dbReference type="PROSITE" id="PS50943"/>
    </source>
</evidence>
<dbReference type="PROSITE" id="PS50943">
    <property type="entry name" value="HTH_CROC1"/>
    <property type="match status" value="1"/>
</dbReference>
<dbReference type="Pfam" id="PF01381">
    <property type="entry name" value="HTH_3"/>
    <property type="match status" value="1"/>
</dbReference>
<evidence type="ECO:0000313" key="2">
    <source>
        <dbReference type="EMBL" id="EMC24183.1"/>
    </source>
</evidence>
<organism evidence="2 3">
    <name type="scientific">Streptococcus mutans SM6</name>
    <dbReference type="NCBI Taxonomy" id="857119"/>
    <lineage>
        <taxon>Bacteria</taxon>
        <taxon>Bacillati</taxon>
        <taxon>Bacillota</taxon>
        <taxon>Bacilli</taxon>
        <taxon>Lactobacillales</taxon>
        <taxon>Streptococcaceae</taxon>
        <taxon>Streptococcus</taxon>
    </lineage>
</organism>
<sequence>MPKRIQYSNQKFKILQANLSSIRNIANWTAKELGAKIGVTKQTISNLENSNGQTNNLNSTQYLAIRSVIDHEITITDNPVLKKTMDYLFNQEQDNIDSNIKLKSAKDIKIAQLGAASKAAYTSQIKNSEQTNLERKTMAVFALLPLTTSILGSTTSTYKPFSFFDDVIPPC</sequence>
<feature type="domain" description="HTH cro/C1-type" evidence="1">
    <location>
        <begin position="19"/>
        <end position="49"/>
    </location>
</feature>
<gene>
    <name evidence="2" type="ORF">SMU82_04837</name>
</gene>
<accession>A0A829BUW8</accession>
<dbReference type="GeneID" id="93859504"/>
<reference evidence="2 3" key="1">
    <citation type="journal article" date="2013" name="Mol. Biol. Evol.">
        <title>Evolutionary and population genomics of the cavity causing bacteria Streptococcus mutans.</title>
        <authorList>
            <person name="Cornejo O.E."/>
            <person name="Lefebure T."/>
            <person name="Pavinski Bitar P.D."/>
            <person name="Lang P."/>
            <person name="Richards V.P."/>
            <person name="Eilertson K."/>
            <person name="Do T."/>
            <person name="Beighton D."/>
            <person name="Zeng L."/>
            <person name="Ahn S.J."/>
            <person name="Burne R.A."/>
            <person name="Siepel A."/>
            <person name="Bustamante C.D."/>
            <person name="Stanhope M.J."/>
        </authorList>
    </citation>
    <scope>NUCLEOTIDE SEQUENCE [LARGE SCALE GENOMIC DNA]</scope>
    <source>
        <strain evidence="2 3">SM6</strain>
    </source>
</reference>
<name>A0A829BUW8_STRMG</name>
<dbReference type="Proteomes" id="UP000011676">
    <property type="component" value="Unassembled WGS sequence"/>
</dbReference>
<comment type="caution">
    <text evidence="2">The sequence shown here is derived from an EMBL/GenBank/DDBJ whole genome shotgun (WGS) entry which is preliminary data.</text>
</comment>
<dbReference type="InterPro" id="IPR010982">
    <property type="entry name" value="Lambda_DNA-bd_dom_sf"/>
</dbReference>
<proteinExistence type="predicted"/>
<dbReference type="AlphaFoldDB" id="A0A829BUW8"/>
<dbReference type="GO" id="GO:0003677">
    <property type="term" value="F:DNA binding"/>
    <property type="evidence" value="ECO:0007669"/>
    <property type="project" value="InterPro"/>
</dbReference>
<dbReference type="CDD" id="cd00093">
    <property type="entry name" value="HTH_XRE"/>
    <property type="match status" value="1"/>
</dbReference>
<dbReference type="InterPro" id="IPR001387">
    <property type="entry name" value="Cro/C1-type_HTH"/>
</dbReference>
<dbReference type="Gene3D" id="1.10.260.40">
    <property type="entry name" value="lambda repressor-like DNA-binding domains"/>
    <property type="match status" value="1"/>
</dbReference>
<dbReference type="EMBL" id="AHSR01000019">
    <property type="protein sequence ID" value="EMC24183.1"/>
    <property type="molecule type" value="Genomic_DNA"/>
</dbReference>
<dbReference type="RefSeq" id="WP_002262849.1">
    <property type="nucleotide sequence ID" value="NZ_AHSR01000019.1"/>
</dbReference>
<evidence type="ECO:0000313" key="3">
    <source>
        <dbReference type="Proteomes" id="UP000011676"/>
    </source>
</evidence>
<protein>
    <recommendedName>
        <fullName evidence="1">HTH cro/C1-type domain-containing protein</fullName>
    </recommendedName>
</protein>
<dbReference type="SUPFAM" id="SSF47413">
    <property type="entry name" value="lambda repressor-like DNA-binding domains"/>
    <property type="match status" value="1"/>
</dbReference>